<gene>
    <name evidence="1" type="ORF">BofuT4_uP021930.1</name>
</gene>
<sequence>MLNNSKVHKEDSPRYSAYAITISVVQKCLRPLGSGSSPEISSPITTAECRVSRFNALI</sequence>
<accession>G2YHE0</accession>
<reference evidence="2" key="1">
    <citation type="journal article" date="2011" name="PLoS Genet.">
        <title>Genomic analysis of the necrotrophic fungal pathogens Sclerotinia sclerotiorum and Botrytis cinerea.</title>
        <authorList>
            <person name="Amselem J."/>
            <person name="Cuomo C.A."/>
            <person name="van Kan J.A."/>
            <person name="Viaud M."/>
            <person name="Benito E.P."/>
            <person name="Couloux A."/>
            <person name="Coutinho P.M."/>
            <person name="de Vries R.P."/>
            <person name="Dyer P.S."/>
            <person name="Fillinger S."/>
            <person name="Fournier E."/>
            <person name="Gout L."/>
            <person name="Hahn M."/>
            <person name="Kohn L."/>
            <person name="Lapalu N."/>
            <person name="Plummer K.M."/>
            <person name="Pradier J.M."/>
            <person name="Quevillon E."/>
            <person name="Sharon A."/>
            <person name="Simon A."/>
            <person name="ten Have A."/>
            <person name="Tudzynski B."/>
            <person name="Tudzynski P."/>
            <person name="Wincker P."/>
            <person name="Andrew M."/>
            <person name="Anthouard V."/>
            <person name="Beever R.E."/>
            <person name="Beffa R."/>
            <person name="Benoit I."/>
            <person name="Bouzid O."/>
            <person name="Brault B."/>
            <person name="Chen Z."/>
            <person name="Choquer M."/>
            <person name="Collemare J."/>
            <person name="Cotton P."/>
            <person name="Danchin E.G."/>
            <person name="Da Silva C."/>
            <person name="Gautier A."/>
            <person name="Giraud C."/>
            <person name="Giraud T."/>
            <person name="Gonzalez C."/>
            <person name="Grossetete S."/>
            <person name="Guldener U."/>
            <person name="Henrissat B."/>
            <person name="Howlett B.J."/>
            <person name="Kodira C."/>
            <person name="Kretschmer M."/>
            <person name="Lappartient A."/>
            <person name="Leroch M."/>
            <person name="Levis C."/>
            <person name="Mauceli E."/>
            <person name="Neuveglise C."/>
            <person name="Oeser B."/>
            <person name="Pearson M."/>
            <person name="Poulain J."/>
            <person name="Poussereau N."/>
            <person name="Quesneville H."/>
            <person name="Rascle C."/>
            <person name="Schumacher J."/>
            <person name="Segurens B."/>
            <person name="Sexton A."/>
            <person name="Silva E."/>
            <person name="Sirven C."/>
            <person name="Soanes D.M."/>
            <person name="Talbot N.J."/>
            <person name="Templeton M."/>
            <person name="Yandava C."/>
            <person name="Yarden O."/>
            <person name="Zeng Q."/>
            <person name="Rollins J.A."/>
            <person name="Lebrun M.H."/>
            <person name="Dickman M."/>
        </authorList>
    </citation>
    <scope>NUCLEOTIDE SEQUENCE [LARGE SCALE GENOMIC DNA]</scope>
    <source>
        <strain evidence="2">T4</strain>
    </source>
</reference>
<dbReference type="HOGENOM" id="CLU_2978873_0_0_1"/>
<dbReference type="EMBL" id="FQ790335">
    <property type="protein sequence ID" value="CCD34957.1"/>
    <property type="molecule type" value="Genomic_DNA"/>
</dbReference>
<evidence type="ECO:0000313" key="2">
    <source>
        <dbReference type="Proteomes" id="UP000008177"/>
    </source>
</evidence>
<organism evidence="1 2">
    <name type="scientific">Botryotinia fuckeliana (strain T4)</name>
    <name type="common">Noble rot fungus</name>
    <name type="synonym">Botrytis cinerea</name>
    <dbReference type="NCBI Taxonomy" id="999810"/>
    <lineage>
        <taxon>Eukaryota</taxon>
        <taxon>Fungi</taxon>
        <taxon>Dikarya</taxon>
        <taxon>Ascomycota</taxon>
        <taxon>Pezizomycotina</taxon>
        <taxon>Leotiomycetes</taxon>
        <taxon>Helotiales</taxon>
        <taxon>Sclerotiniaceae</taxon>
        <taxon>Botrytis</taxon>
    </lineage>
</organism>
<dbReference type="AlphaFoldDB" id="G2YHE0"/>
<name>G2YHE0_BOTF4</name>
<protein>
    <submittedName>
        <fullName evidence="1">Uncharacterized protein</fullName>
    </submittedName>
</protein>
<dbReference type="Proteomes" id="UP000008177">
    <property type="component" value="Unplaced contigs"/>
</dbReference>
<dbReference type="InParanoid" id="G2YHE0"/>
<evidence type="ECO:0000313" key="1">
    <source>
        <dbReference type="EMBL" id="CCD34957.1"/>
    </source>
</evidence>
<proteinExistence type="predicted"/>